<evidence type="ECO:0000313" key="2">
    <source>
        <dbReference type="EMBL" id="AHY04423.1"/>
    </source>
</evidence>
<reference evidence="2" key="1">
    <citation type="journal article" date="2014" name="BMC Genomics">
        <title>The mitochondrial and chloroplast genomes of the haptophyte Chrysochromulina tobin contain unique repeat structures and gene profiles.</title>
        <authorList>
            <person name="Hovde B.T."/>
            <person name="Starkenburg S.R."/>
            <person name="Hunsperger H.M."/>
            <person name="Mercer L.D."/>
            <person name="Deodato C.R."/>
            <person name="Jha R.K."/>
            <person name="Chertkov O."/>
            <person name="Monnat R.J.Jr."/>
            <person name="Cattolico R.A."/>
        </authorList>
    </citation>
    <scope>NUCLEOTIDE SEQUENCE</scope>
    <source>
        <strain evidence="2">CCMP291</strain>
    </source>
</reference>
<gene>
    <name evidence="2" type="primary">ORF457</name>
    <name evidence="2" type="ORF">Tobin-Mito_00065</name>
</gene>
<proteinExistence type="predicted"/>
<organism evidence="2">
    <name type="scientific">Chrysochromulina tobinii</name>
    <dbReference type="NCBI Taxonomy" id="1460289"/>
    <lineage>
        <taxon>Eukaryota</taxon>
        <taxon>Haptista</taxon>
        <taxon>Haptophyta</taxon>
        <taxon>Prymnesiophyceae</taxon>
        <taxon>Prymnesiales</taxon>
        <taxon>Chrysochromulinaceae</taxon>
        <taxon>Chrysochromulina</taxon>
    </lineage>
</organism>
<accession>A0A075DVX1</accession>
<protein>
    <recommendedName>
        <fullName evidence="3">NERD domain-containing protein</fullName>
    </recommendedName>
</protein>
<feature type="chain" id="PRO_5001706247" description="NERD domain-containing protein" evidence="1">
    <location>
        <begin position="17"/>
        <end position="456"/>
    </location>
</feature>
<evidence type="ECO:0000256" key="1">
    <source>
        <dbReference type="SAM" id="SignalP"/>
    </source>
</evidence>
<keyword evidence="1" id="KW-0732">Signal</keyword>
<sequence>MSFSFCVLLVKTPSFCLFMMSFFSSLKQFSIKQIIPVLLRVCNYTTKNTLETVSTIPAEASTPSTARSRGMAYQNAVAEQLRKTLNTFGFQVIDNTDKSNNKEDYSPIDILIKNNSGVTIGVEVKDFDAMSFGTTTLVFFDHDQAVETLLDFNKWPKEAQQKAIQIIEDEKENRQSQQMLTLSNVLANETDNAWLHWISCSHPLQQLSRGYCLTKRSMNNLAQQELWLQVFAANFPRWIKTRNDLLIDAAHPGFMARQRLNSSIFGGELLPFKQEDMTLRSWRNFVEDNHLYQNQRFLLPDTPTSTTNLTGPDILRAFYRNAGASYIQIRNKGLFHLGHDMLNLGVPLFNPVNCGCHIYLRVQKDTNVSAPTSIFNGSATIALCADTVMFRQNLEPSPYSLDGDGGFQQPAINSSSYFDVVKRLKKVNMLKSLTVVDPIKIVDPIKKKYKKNKNTR</sequence>
<keyword evidence="2" id="KW-0496">Mitochondrion</keyword>
<name>A0A075DVX1_9EUKA</name>
<feature type="signal peptide" evidence="1">
    <location>
        <begin position="1"/>
        <end position="16"/>
    </location>
</feature>
<evidence type="ECO:0008006" key="3">
    <source>
        <dbReference type="Google" id="ProtNLM"/>
    </source>
</evidence>
<dbReference type="AlphaFoldDB" id="A0A075DVX1"/>
<dbReference type="EMBL" id="KJ201908">
    <property type="protein sequence ID" value="AHY04423.1"/>
    <property type="molecule type" value="Genomic_DNA"/>
</dbReference>
<geneLocation type="mitochondrion" evidence="2"/>